<name>A0A0A9GRY9_ARUDO</name>
<evidence type="ECO:0000256" key="1">
    <source>
        <dbReference type="SAM" id="Phobius"/>
    </source>
</evidence>
<keyword evidence="1" id="KW-0812">Transmembrane</keyword>
<dbReference type="AlphaFoldDB" id="A0A0A9GRY9"/>
<reference evidence="2" key="1">
    <citation type="submission" date="2014-09" db="EMBL/GenBank/DDBJ databases">
        <authorList>
            <person name="Magalhaes I.L.F."/>
            <person name="Oliveira U."/>
            <person name="Santos F.R."/>
            <person name="Vidigal T.H.D.A."/>
            <person name="Brescovit A.D."/>
            <person name="Santos A.J."/>
        </authorList>
    </citation>
    <scope>NUCLEOTIDE SEQUENCE</scope>
    <source>
        <tissue evidence="2">Shoot tissue taken approximately 20 cm above the soil surface</tissue>
    </source>
</reference>
<proteinExistence type="predicted"/>
<sequence>MQLLYKCKSYNILSLPLLIIEILIAHLHMYHAVDTRY</sequence>
<keyword evidence="1" id="KW-1133">Transmembrane helix</keyword>
<protein>
    <submittedName>
        <fullName evidence="2">Uncharacterized protein</fullName>
    </submittedName>
</protein>
<reference evidence="2" key="2">
    <citation type="journal article" date="2015" name="Data Brief">
        <title>Shoot transcriptome of the giant reed, Arundo donax.</title>
        <authorList>
            <person name="Barrero R.A."/>
            <person name="Guerrero F.D."/>
            <person name="Moolhuijzen P."/>
            <person name="Goolsby J.A."/>
            <person name="Tidwell J."/>
            <person name="Bellgard S.E."/>
            <person name="Bellgard M.I."/>
        </authorList>
    </citation>
    <scope>NUCLEOTIDE SEQUENCE</scope>
    <source>
        <tissue evidence="2">Shoot tissue taken approximately 20 cm above the soil surface</tissue>
    </source>
</reference>
<keyword evidence="1" id="KW-0472">Membrane</keyword>
<evidence type="ECO:0000313" key="2">
    <source>
        <dbReference type="EMBL" id="JAE27197.1"/>
    </source>
</evidence>
<accession>A0A0A9GRY9</accession>
<feature type="transmembrane region" description="Helical" evidence="1">
    <location>
        <begin position="12"/>
        <end position="33"/>
    </location>
</feature>
<dbReference type="EMBL" id="GBRH01170699">
    <property type="protein sequence ID" value="JAE27197.1"/>
    <property type="molecule type" value="Transcribed_RNA"/>
</dbReference>
<organism evidence="2">
    <name type="scientific">Arundo donax</name>
    <name type="common">Giant reed</name>
    <name type="synonym">Donax arundinaceus</name>
    <dbReference type="NCBI Taxonomy" id="35708"/>
    <lineage>
        <taxon>Eukaryota</taxon>
        <taxon>Viridiplantae</taxon>
        <taxon>Streptophyta</taxon>
        <taxon>Embryophyta</taxon>
        <taxon>Tracheophyta</taxon>
        <taxon>Spermatophyta</taxon>
        <taxon>Magnoliopsida</taxon>
        <taxon>Liliopsida</taxon>
        <taxon>Poales</taxon>
        <taxon>Poaceae</taxon>
        <taxon>PACMAD clade</taxon>
        <taxon>Arundinoideae</taxon>
        <taxon>Arundineae</taxon>
        <taxon>Arundo</taxon>
    </lineage>
</organism>